<keyword evidence="1" id="KW-0812">Transmembrane</keyword>
<organism evidence="2 3">
    <name type="scientific">Photobacterium chitinilyticum</name>
    <dbReference type="NCBI Taxonomy" id="2485123"/>
    <lineage>
        <taxon>Bacteria</taxon>
        <taxon>Pseudomonadati</taxon>
        <taxon>Pseudomonadota</taxon>
        <taxon>Gammaproteobacteria</taxon>
        <taxon>Vibrionales</taxon>
        <taxon>Vibrionaceae</taxon>
        <taxon>Photobacterium</taxon>
    </lineage>
</organism>
<evidence type="ECO:0008006" key="4">
    <source>
        <dbReference type="Google" id="ProtNLM"/>
    </source>
</evidence>
<keyword evidence="1" id="KW-1133">Transmembrane helix</keyword>
<feature type="transmembrane region" description="Helical" evidence="1">
    <location>
        <begin position="117"/>
        <end position="139"/>
    </location>
</feature>
<feature type="transmembrane region" description="Helical" evidence="1">
    <location>
        <begin position="359"/>
        <end position="383"/>
    </location>
</feature>
<comment type="caution">
    <text evidence="2">The sequence shown here is derived from an EMBL/GenBank/DDBJ whole genome shotgun (WGS) entry which is preliminary data.</text>
</comment>
<proteinExistence type="predicted"/>
<feature type="transmembrane region" description="Helical" evidence="1">
    <location>
        <begin position="327"/>
        <end position="347"/>
    </location>
</feature>
<feature type="transmembrane region" description="Helical" evidence="1">
    <location>
        <begin position="7"/>
        <end position="25"/>
    </location>
</feature>
<accession>A0A444JU36</accession>
<protein>
    <recommendedName>
        <fullName evidence="4">O-antigen ligase domain-containing protein</fullName>
    </recommendedName>
</protein>
<feature type="transmembrane region" description="Helical" evidence="1">
    <location>
        <begin position="78"/>
        <end position="96"/>
    </location>
</feature>
<keyword evidence="1" id="KW-0472">Membrane</keyword>
<evidence type="ECO:0000256" key="1">
    <source>
        <dbReference type="SAM" id="Phobius"/>
    </source>
</evidence>
<dbReference type="EMBL" id="RJLM01000001">
    <property type="protein sequence ID" value="RWX56621.1"/>
    <property type="molecule type" value="Genomic_DNA"/>
</dbReference>
<feature type="transmembrane region" description="Helical" evidence="1">
    <location>
        <begin position="55"/>
        <end position="72"/>
    </location>
</feature>
<evidence type="ECO:0000313" key="2">
    <source>
        <dbReference type="EMBL" id="RWX56621.1"/>
    </source>
</evidence>
<sequence>MQSVKANFTIYFVLFSFCIYITYLGNKETGMSYLLICALFFSACTIFNKSCFFKTEVLFYLFLCLLWCFSLISNQDSFRVSTILFTSLYVISYIAYMKCLALNKFSSENYIFFIRSIIIAYFIVLLVQQVCVLIDLPILNVSNYQVDTPWKLNSLSVEPSHASRIIGILMISHLFITEKMRGKKFTLMTYLRTDSVLTVALLWILLTNGSGTAFLILSLFIFRFLSIRNSVVFLLLIIIGAISVSGHESQAFERFFEFFKSALTMDKQQMIIADHSASVRVVPFLIAFDKLSLFSLNGFIGNGVDFTKGFMSLEFPGVKDDFTGGGMLSFALEYGWPLCLLFLYLTFKKMVILNEPVTIILWFIMVMLSGINTSLLWFSMFIFSTTKYFYNNSYD</sequence>
<reference evidence="2 3" key="1">
    <citation type="submission" date="2018-11" db="EMBL/GenBank/DDBJ databases">
        <title>Photobacterium sp. BEI247 sp. nov., a marine bacterium isolated from Yongle Blue Hole in the South China Sea.</title>
        <authorList>
            <person name="Wang X."/>
        </authorList>
    </citation>
    <scope>NUCLEOTIDE SEQUENCE [LARGE SCALE GENOMIC DNA]</scope>
    <source>
        <strain evidence="3">BEI247</strain>
    </source>
</reference>
<evidence type="ECO:0000313" key="3">
    <source>
        <dbReference type="Proteomes" id="UP000287563"/>
    </source>
</evidence>
<feature type="transmembrane region" description="Helical" evidence="1">
    <location>
        <begin position="196"/>
        <end position="225"/>
    </location>
</feature>
<dbReference type="Proteomes" id="UP000287563">
    <property type="component" value="Unassembled WGS sequence"/>
</dbReference>
<gene>
    <name evidence="2" type="ORF">EDI28_00800</name>
</gene>
<dbReference type="AlphaFoldDB" id="A0A444JU36"/>
<name>A0A444JU36_9GAMM</name>
<keyword evidence="3" id="KW-1185">Reference proteome</keyword>
<feature type="transmembrane region" description="Helical" evidence="1">
    <location>
        <begin position="31"/>
        <end position="48"/>
    </location>
</feature>
<feature type="transmembrane region" description="Helical" evidence="1">
    <location>
        <begin position="159"/>
        <end position="176"/>
    </location>
</feature>
<feature type="transmembrane region" description="Helical" evidence="1">
    <location>
        <begin position="231"/>
        <end position="249"/>
    </location>
</feature>